<evidence type="ECO:0000256" key="1">
    <source>
        <dbReference type="SAM" id="MobiDB-lite"/>
    </source>
</evidence>
<dbReference type="InterPro" id="IPR011044">
    <property type="entry name" value="Quino_amine_DH_bsu"/>
</dbReference>
<evidence type="ECO:0000313" key="2">
    <source>
        <dbReference type="EMBL" id="KAK3260807.1"/>
    </source>
</evidence>
<keyword evidence="3" id="KW-1185">Reference proteome</keyword>
<sequence>RLLWLNVVCSKAHRRASHPLSHADSPSCTLAGWDAMSDSLSCTLAGRDACHVFFSCKHPALGKIPPFHAPTGGLESGATSVLHEGRGVYYGVFPGEQGSGTVWVVSRPHNWRPTTSKEYLLNIHLDSGLLLEERPIMSRFGHDAIRAANGKVYVANTGEGIVEELRFPSMESLRRLELFTFKEHVNTLAVSPDGSQLAAMLHNMGESRIVLADLKTGKEERRLVHAGLKAHGLVYWKEYFVVLDSDHSAVILVHREHDTSERVWSTEDGSFLKGLTVIDDVAYFGMNEALTRSKRNDPDLGAEVGAVHLLRRELLWRKPVPAHGLLNIVAAPHISVSSTYQAGGWGINVSRGHAAAEILRGRPGRHEEITEELRQRGPSQIPSSMPHIDLRLKVGGKRNVIERLRKQSGNGLIVPRYELGEVNVSALAAHIKGRDELWTSEYQKSNAFLGGRADNQNKFKPGVQTIHFIFSDHQGGHVMRFPWWYEWKPLVLPVLQQIFERYDSEVLVEHIVRLQLARMVSGSEIRRHQDTGGWAKTTHRIHVPLISHSGVSFEFFADDDGTPTPIDVRTGASLRDQQRHPPPSAQPRRQRASSSSD</sequence>
<dbReference type="InterPro" id="IPR027443">
    <property type="entry name" value="IPNS-like_sf"/>
</dbReference>
<protein>
    <submittedName>
        <fullName evidence="2">Uncharacterized protein</fullName>
    </submittedName>
</protein>
<proteinExistence type="predicted"/>
<dbReference type="SUPFAM" id="SSF51197">
    <property type="entry name" value="Clavaminate synthase-like"/>
    <property type="match status" value="1"/>
</dbReference>
<organism evidence="2 3">
    <name type="scientific">Cymbomonas tetramitiformis</name>
    <dbReference type="NCBI Taxonomy" id="36881"/>
    <lineage>
        <taxon>Eukaryota</taxon>
        <taxon>Viridiplantae</taxon>
        <taxon>Chlorophyta</taxon>
        <taxon>Pyramimonadophyceae</taxon>
        <taxon>Pyramimonadales</taxon>
        <taxon>Pyramimonadaceae</taxon>
        <taxon>Cymbomonas</taxon>
    </lineage>
</organism>
<dbReference type="AlphaFoldDB" id="A0AAE0KU35"/>
<dbReference type="EMBL" id="LGRX02017414">
    <property type="protein sequence ID" value="KAK3260807.1"/>
    <property type="molecule type" value="Genomic_DNA"/>
</dbReference>
<gene>
    <name evidence="2" type="ORF">CYMTET_30256</name>
</gene>
<dbReference type="SUPFAM" id="SSF50969">
    <property type="entry name" value="YVTN repeat-like/Quinoprotein amine dehydrogenase"/>
    <property type="match status" value="1"/>
</dbReference>
<evidence type="ECO:0000313" key="3">
    <source>
        <dbReference type="Proteomes" id="UP001190700"/>
    </source>
</evidence>
<dbReference type="Gene3D" id="2.130.10.10">
    <property type="entry name" value="YVTN repeat-like/Quinoprotein amine dehydrogenase"/>
    <property type="match status" value="1"/>
</dbReference>
<accession>A0AAE0KU35</accession>
<name>A0AAE0KU35_9CHLO</name>
<dbReference type="Proteomes" id="UP001190700">
    <property type="component" value="Unassembled WGS sequence"/>
</dbReference>
<comment type="caution">
    <text evidence="2">The sequence shown here is derived from an EMBL/GenBank/DDBJ whole genome shotgun (WGS) entry which is preliminary data.</text>
</comment>
<dbReference type="InterPro" id="IPR015943">
    <property type="entry name" value="WD40/YVTN_repeat-like_dom_sf"/>
</dbReference>
<feature type="region of interest" description="Disordered" evidence="1">
    <location>
        <begin position="562"/>
        <end position="597"/>
    </location>
</feature>
<feature type="non-terminal residue" evidence="2">
    <location>
        <position position="1"/>
    </location>
</feature>
<reference evidence="2 3" key="1">
    <citation type="journal article" date="2015" name="Genome Biol. Evol.">
        <title>Comparative Genomics of a Bacterivorous Green Alga Reveals Evolutionary Causalities and Consequences of Phago-Mixotrophic Mode of Nutrition.</title>
        <authorList>
            <person name="Burns J.A."/>
            <person name="Paasch A."/>
            <person name="Narechania A."/>
            <person name="Kim E."/>
        </authorList>
    </citation>
    <scope>NUCLEOTIDE SEQUENCE [LARGE SCALE GENOMIC DNA]</scope>
    <source>
        <strain evidence="2 3">PLY_AMNH</strain>
    </source>
</reference>
<dbReference type="Gene3D" id="2.60.120.330">
    <property type="entry name" value="B-lactam Antibiotic, Isopenicillin N Synthase, Chain"/>
    <property type="match status" value="1"/>
</dbReference>